<keyword evidence="3" id="KW-1185">Reference proteome</keyword>
<reference evidence="3" key="1">
    <citation type="submission" date="2019-03" db="EMBL/GenBank/DDBJ databases">
        <title>Snf2 controls pulcherriminic acid biosynthesis and connects pigmentation and antifungal activity of the yeast Metschnikowia pulcherrima.</title>
        <authorList>
            <person name="Gore-Lloyd D."/>
            <person name="Sumann I."/>
            <person name="Brachmann A.O."/>
            <person name="Schneeberger K."/>
            <person name="Ortiz-Merino R.A."/>
            <person name="Moreno-Beltran M."/>
            <person name="Schlaefli M."/>
            <person name="Kirner P."/>
            <person name="Santos Kron A."/>
            <person name="Wolfe K.H."/>
            <person name="Piel J."/>
            <person name="Ahrens C.H."/>
            <person name="Henk D."/>
            <person name="Freimoser F.M."/>
        </authorList>
    </citation>
    <scope>NUCLEOTIDE SEQUENCE [LARGE SCALE GENOMIC DNA]</scope>
    <source>
        <strain evidence="3">APC 1.2</strain>
    </source>
</reference>
<protein>
    <submittedName>
        <fullName evidence="2">Uncharacterized protein</fullName>
    </submittedName>
</protein>
<feature type="chain" id="PRO_5020645819" evidence="1">
    <location>
        <begin position="19"/>
        <end position="237"/>
    </location>
</feature>
<sequence>MRIHVLILIFTVFLVTCATPARQRGASGRRRKAVPATKYRKYERTIPGSSVRVIQASDGTYQVDEKTSSQILTWLVARMKTYINETSFDANGFSEQIISFRRTLRHLDFLADGSARQDFDAMDQFAFAKQMYVTMRRATHTLEIYEHLDVPGLQLLCKIIELSVRALALYNTLGGADIHVPQFSEKLNQLSSSVLFLDRQFRDLAGVSIEMHMVFERYIGEAESAVSFLGAKLVNAS</sequence>
<name>A0A4P6XPB3_9ASCO</name>
<evidence type="ECO:0000313" key="2">
    <source>
        <dbReference type="EMBL" id="QBM88096.1"/>
    </source>
</evidence>
<dbReference type="AlphaFoldDB" id="A0A4P6XPB3"/>
<evidence type="ECO:0000256" key="1">
    <source>
        <dbReference type="SAM" id="SignalP"/>
    </source>
</evidence>
<evidence type="ECO:0000313" key="3">
    <source>
        <dbReference type="Proteomes" id="UP000292447"/>
    </source>
</evidence>
<proteinExistence type="predicted"/>
<feature type="signal peptide" evidence="1">
    <location>
        <begin position="1"/>
        <end position="18"/>
    </location>
</feature>
<accession>A0A4P6XPB3</accession>
<gene>
    <name evidence="2" type="ORF">METSCH_C00590</name>
</gene>
<dbReference type="Proteomes" id="UP000292447">
    <property type="component" value="Chromosome III"/>
</dbReference>
<keyword evidence="1" id="KW-0732">Signal</keyword>
<dbReference type="EMBL" id="CP034458">
    <property type="protein sequence ID" value="QBM88096.1"/>
    <property type="molecule type" value="Genomic_DNA"/>
</dbReference>
<organism evidence="2 3">
    <name type="scientific">Metschnikowia aff. pulcherrima</name>
    <dbReference type="NCBI Taxonomy" id="2163413"/>
    <lineage>
        <taxon>Eukaryota</taxon>
        <taxon>Fungi</taxon>
        <taxon>Dikarya</taxon>
        <taxon>Ascomycota</taxon>
        <taxon>Saccharomycotina</taxon>
        <taxon>Pichiomycetes</taxon>
        <taxon>Metschnikowiaceae</taxon>
        <taxon>Metschnikowia</taxon>
    </lineage>
</organism>